<dbReference type="Gramene" id="Pp3c23_8190V3.7">
    <property type="protein sequence ID" value="Pp3c23_8190V3.7"/>
    <property type="gene ID" value="Pp3c23_8190"/>
</dbReference>
<dbReference type="InterPro" id="IPR001680">
    <property type="entry name" value="WD40_rpt"/>
</dbReference>
<dbReference type="SUPFAM" id="SSF50978">
    <property type="entry name" value="WD40 repeat-like"/>
    <property type="match status" value="1"/>
</dbReference>
<evidence type="ECO:0008006" key="8">
    <source>
        <dbReference type="Google" id="ProtNLM"/>
    </source>
</evidence>
<dbReference type="PANTHER" id="PTHR13268">
    <property type="entry name" value="BREAST CARCINOMA AMPLIFIED SEQUENCE 3"/>
    <property type="match status" value="1"/>
</dbReference>
<dbReference type="FunCoup" id="A0A7I4CT13">
    <property type="interactions" value="1218"/>
</dbReference>
<evidence type="ECO:0000313" key="7">
    <source>
        <dbReference type="Proteomes" id="UP000006727"/>
    </source>
</evidence>
<dbReference type="GO" id="GO:0000407">
    <property type="term" value="C:phagophore assembly site"/>
    <property type="evidence" value="ECO:0007669"/>
    <property type="project" value="UniProtKB-SubCell"/>
</dbReference>
<dbReference type="Pfam" id="PF12490">
    <property type="entry name" value="BCAS3"/>
    <property type="match status" value="1"/>
</dbReference>
<accession>A0A7I4CT13</accession>
<dbReference type="InterPro" id="IPR045142">
    <property type="entry name" value="BCAS3-like"/>
</dbReference>
<feature type="compositionally biased region" description="Basic and acidic residues" evidence="2">
    <location>
        <begin position="1109"/>
        <end position="1124"/>
    </location>
</feature>
<feature type="region of interest" description="Disordered" evidence="2">
    <location>
        <begin position="1102"/>
        <end position="1124"/>
    </location>
</feature>
<dbReference type="Gene3D" id="2.130.10.10">
    <property type="entry name" value="YVTN repeat-like/Quinoprotein amine dehydrogenase"/>
    <property type="match status" value="1"/>
</dbReference>
<reference evidence="6 7" key="1">
    <citation type="journal article" date="2008" name="Science">
        <title>The Physcomitrella genome reveals evolutionary insights into the conquest of land by plants.</title>
        <authorList>
            <person name="Rensing S."/>
            <person name="Lang D."/>
            <person name="Zimmer A."/>
            <person name="Terry A."/>
            <person name="Salamov A."/>
            <person name="Shapiro H."/>
            <person name="Nishiyama T."/>
            <person name="Perroud P.-F."/>
            <person name="Lindquist E."/>
            <person name="Kamisugi Y."/>
            <person name="Tanahashi T."/>
            <person name="Sakakibara K."/>
            <person name="Fujita T."/>
            <person name="Oishi K."/>
            <person name="Shin-I T."/>
            <person name="Kuroki Y."/>
            <person name="Toyoda A."/>
            <person name="Suzuki Y."/>
            <person name="Hashimoto A."/>
            <person name="Yamaguchi K."/>
            <person name="Sugano A."/>
            <person name="Kohara Y."/>
            <person name="Fujiyama A."/>
            <person name="Anterola A."/>
            <person name="Aoki S."/>
            <person name="Ashton N."/>
            <person name="Barbazuk W.B."/>
            <person name="Barker E."/>
            <person name="Bennetzen J."/>
            <person name="Bezanilla M."/>
            <person name="Blankenship R."/>
            <person name="Cho S.H."/>
            <person name="Dutcher S."/>
            <person name="Estelle M."/>
            <person name="Fawcett J.A."/>
            <person name="Gundlach H."/>
            <person name="Hanada K."/>
            <person name="Heyl A."/>
            <person name="Hicks K.A."/>
            <person name="Hugh J."/>
            <person name="Lohr M."/>
            <person name="Mayer K."/>
            <person name="Melkozernov A."/>
            <person name="Murata T."/>
            <person name="Nelson D."/>
            <person name="Pils B."/>
            <person name="Prigge M."/>
            <person name="Reiss B."/>
            <person name="Renner T."/>
            <person name="Rombauts S."/>
            <person name="Rushton P."/>
            <person name="Sanderfoot A."/>
            <person name="Schween G."/>
            <person name="Shiu S.-H."/>
            <person name="Stueber K."/>
            <person name="Theodoulou F.L."/>
            <person name="Tu H."/>
            <person name="Van de Peer Y."/>
            <person name="Verrier P.J."/>
            <person name="Waters E."/>
            <person name="Wood A."/>
            <person name="Yang L."/>
            <person name="Cove D."/>
            <person name="Cuming A."/>
            <person name="Hasebe M."/>
            <person name="Lucas S."/>
            <person name="Mishler D.B."/>
            <person name="Reski R."/>
            <person name="Grigoriev I."/>
            <person name="Quatrano R.S."/>
            <person name="Boore J.L."/>
        </authorList>
    </citation>
    <scope>NUCLEOTIDE SEQUENCE [LARGE SCALE GENOMIC DNA]</scope>
    <source>
        <strain evidence="6 7">cv. Gransden 2004</strain>
    </source>
</reference>
<reference evidence="6" key="3">
    <citation type="submission" date="2020-12" db="UniProtKB">
        <authorList>
            <consortium name="EnsemblPlants"/>
        </authorList>
    </citation>
    <scope>IDENTIFICATION</scope>
</reference>
<feature type="region of interest" description="Disordered" evidence="2">
    <location>
        <begin position="1044"/>
        <end position="1064"/>
    </location>
</feature>
<dbReference type="Pfam" id="PF21034">
    <property type="entry name" value="BCAS3_WD40"/>
    <property type="match status" value="1"/>
</dbReference>
<dbReference type="InterPro" id="IPR036322">
    <property type="entry name" value="WD40_repeat_dom_sf"/>
</dbReference>
<dbReference type="GO" id="GO:0005737">
    <property type="term" value="C:cytoplasm"/>
    <property type="evidence" value="ECO:0000318"/>
    <property type="project" value="GO_Central"/>
</dbReference>
<dbReference type="SMART" id="SM00320">
    <property type="entry name" value="WD40"/>
    <property type="match status" value="3"/>
</dbReference>
<keyword evidence="3" id="KW-0812">Transmembrane</keyword>
<feature type="domain" description="BCAS3" evidence="4">
    <location>
        <begin position="637"/>
        <end position="772"/>
    </location>
</feature>
<evidence type="ECO:0000256" key="1">
    <source>
        <dbReference type="ARBA" id="ARBA00004329"/>
    </source>
</evidence>
<protein>
    <recommendedName>
        <fullName evidence="8">BCAS3 domain-containing protein</fullName>
    </recommendedName>
</protein>
<dbReference type="GO" id="GO:0006914">
    <property type="term" value="P:autophagy"/>
    <property type="evidence" value="ECO:0007669"/>
    <property type="project" value="InterPro"/>
</dbReference>
<organism evidence="6 7">
    <name type="scientific">Physcomitrium patens</name>
    <name type="common">Spreading-leaved earth moss</name>
    <name type="synonym">Physcomitrella patens</name>
    <dbReference type="NCBI Taxonomy" id="3218"/>
    <lineage>
        <taxon>Eukaryota</taxon>
        <taxon>Viridiplantae</taxon>
        <taxon>Streptophyta</taxon>
        <taxon>Embryophyta</taxon>
        <taxon>Bryophyta</taxon>
        <taxon>Bryophytina</taxon>
        <taxon>Bryopsida</taxon>
        <taxon>Funariidae</taxon>
        <taxon>Funariales</taxon>
        <taxon>Funariaceae</taxon>
        <taxon>Physcomitrium</taxon>
    </lineage>
</organism>
<feature type="transmembrane region" description="Helical" evidence="3">
    <location>
        <begin position="1166"/>
        <end position="1194"/>
    </location>
</feature>
<keyword evidence="3" id="KW-1133">Transmembrane helix</keyword>
<name>A0A7I4CT13_PHYPA</name>
<reference evidence="6 7" key="2">
    <citation type="journal article" date="2018" name="Plant J.">
        <title>The Physcomitrella patens chromosome-scale assembly reveals moss genome structure and evolution.</title>
        <authorList>
            <person name="Lang D."/>
            <person name="Ullrich K.K."/>
            <person name="Murat F."/>
            <person name="Fuchs J."/>
            <person name="Jenkins J."/>
            <person name="Haas F.B."/>
            <person name="Piednoel M."/>
            <person name="Gundlach H."/>
            <person name="Van Bel M."/>
            <person name="Meyberg R."/>
            <person name="Vives C."/>
            <person name="Morata J."/>
            <person name="Symeonidi A."/>
            <person name="Hiss M."/>
            <person name="Muchero W."/>
            <person name="Kamisugi Y."/>
            <person name="Saleh O."/>
            <person name="Blanc G."/>
            <person name="Decker E.L."/>
            <person name="van Gessel N."/>
            <person name="Grimwood J."/>
            <person name="Hayes R.D."/>
            <person name="Graham S.W."/>
            <person name="Gunter L.E."/>
            <person name="McDaniel S.F."/>
            <person name="Hoernstein S.N.W."/>
            <person name="Larsson A."/>
            <person name="Li F.W."/>
            <person name="Perroud P.F."/>
            <person name="Phillips J."/>
            <person name="Ranjan P."/>
            <person name="Rokshar D.S."/>
            <person name="Rothfels C.J."/>
            <person name="Schneider L."/>
            <person name="Shu S."/>
            <person name="Stevenson D.W."/>
            <person name="Thummler F."/>
            <person name="Tillich M."/>
            <person name="Villarreal Aguilar J.C."/>
            <person name="Widiez T."/>
            <person name="Wong G.K."/>
            <person name="Wymore A."/>
            <person name="Zhang Y."/>
            <person name="Zimmer A.D."/>
            <person name="Quatrano R.S."/>
            <person name="Mayer K.F.X."/>
            <person name="Goodstein D."/>
            <person name="Casacuberta J.M."/>
            <person name="Vandepoele K."/>
            <person name="Reski R."/>
            <person name="Cuming A.C."/>
            <person name="Tuskan G.A."/>
            <person name="Maumus F."/>
            <person name="Salse J."/>
            <person name="Schmutz J."/>
            <person name="Rensing S.A."/>
        </authorList>
    </citation>
    <scope>NUCLEOTIDE SEQUENCE [LARGE SCALE GENOMIC DNA]</scope>
    <source>
        <strain evidence="6 7">cv. Gransden 2004</strain>
    </source>
</reference>
<evidence type="ECO:0000313" key="6">
    <source>
        <dbReference type="EnsemblPlants" id="Pp3c23_8190V3.7"/>
    </source>
</evidence>
<evidence type="ECO:0000259" key="4">
    <source>
        <dbReference type="Pfam" id="PF12490"/>
    </source>
</evidence>
<dbReference type="EnsemblPlants" id="Pp3c23_8190V3.7">
    <property type="protein sequence ID" value="Pp3c23_8190V3.7"/>
    <property type="gene ID" value="Pp3c23_8190"/>
</dbReference>
<keyword evidence="7" id="KW-1185">Reference proteome</keyword>
<evidence type="ECO:0000256" key="3">
    <source>
        <dbReference type="SAM" id="Phobius"/>
    </source>
</evidence>
<dbReference type="InterPro" id="IPR048382">
    <property type="entry name" value="BCAS3_WD40"/>
</dbReference>
<gene>
    <name evidence="6" type="primary">LOC112275965</name>
</gene>
<dbReference type="Proteomes" id="UP000006727">
    <property type="component" value="Chromosome 23"/>
</dbReference>
<comment type="subcellular location">
    <subcellularLocation>
        <location evidence="1">Preautophagosomal structure</location>
    </subcellularLocation>
</comment>
<dbReference type="InParanoid" id="A0A7I4CT13"/>
<sequence length="1220" mass="130471">MRNDVDYHVRSSRGGKFSSIPSSFRTISNYLRSVSANASSIAASTVRQAAVSAASSGSLNHEDDRQREKIQWSSFDKLELSSGEIRQVLLLAYPNGFQVWDVQDASNVHELVSRRDGPVAFLRLQPKPIFQESIDGGVNFKGARPLLLVVTVDTTGSGNSGVGGYGGGGASLALGTSHFVPTVVRFYSLRNHSYVHTLKFRSGIHAVRCSPRVVAVALSTKIYCFDAESLQSIFSVDTYPSPVPAPGSSHFGYGAMAVGPRWLAYTACQPLLATTGRVSPQHLSPSTSPANGNSIARYAKDSSKNIVAGVVHLGDMSFKTFTRYCSELMPDGGSASPGVGTPSWKNGSKGYNSWQGGHALEPEFAGSVIIRDVVSKTVIAQFRAHSSPLSALAFDPSGTLLVTASVYGHNLNVFRITPPSSISGGCGSGGDVNTSFVHLYKLSRGVTNAVIQDITFSSDSHWIAVSSSRGTNHLFAISPFGGVVGPQTHAAVPIDGLIGPTLTPAPVFPWWSSTGPVNLNHQALYPPPSAISLNVVSRIKNGNGGWRGTVTSAAVTATGRSNVIAGAVAAIFHDGGGVGVESDVGVGTLKDQLWIFGPTGHLLRYLLRPSVGGDVGYINGLPQMAGIGAPGSPGLPQELKVIIEPVEKWDVSRRPNWVEREERVDAQDEDHQEAEVRSGSTRISLGTVVKEGMTTKEMQRWFMSNAEVQMHQARPVPIWAESKIQFHVMLSGTPKELEIDNCLSGDGVEEIEIETIPTRIVEVRRKDLIPVIERLQNFTKVQGARDIMVTDNFPGVSNAHDQFIGDEGLHDGFTSANLRGMSVQRTNSNSSSSSFGSEGAPFAASAGGMNGYQDLPDLITAYSPSSFGSPPYFRQTQQGLEPPLSGRSELSHRHLLRFKAGCADPYQTSFSPQELTAEPGAAVMVSPINIPRAEQRDLGMFTDYTKPGVSVGFSATGKGGIVNHDKVDGSFVGVGPSDALVVQLSQLNSQLGTTPVSNDSVTATKPQSENMALNENGGMQLMRSGVSADQKGLWDMIPTGQVVANGSFPRDNQSTDSPTTTSSLNPEFEAGFLINQCRSGVVSGSPLDESPVVGDIVGMAEDGESEDTEGVHSKSEDNENAERGDDAWEGSMFPFCEGEFQKFSQCGFLYFQVFPGQTFISSSSNSLISCLICASLMSSFKFCVIVGLILYFIFFKNQIARLGDVLPFWSRVIDQARIAY</sequence>
<dbReference type="AlphaFoldDB" id="A0A7I4CT13"/>
<proteinExistence type="predicted"/>
<evidence type="ECO:0000259" key="5">
    <source>
        <dbReference type="Pfam" id="PF21034"/>
    </source>
</evidence>
<dbReference type="InterPro" id="IPR015943">
    <property type="entry name" value="WD40/YVTN_repeat-like_dom_sf"/>
</dbReference>
<dbReference type="InterPro" id="IPR022175">
    <property type="entry name" value="BCAS3_dom"/>
</dbReference>
<evidence type="ECO:0000256" key="2">
    <source>
        <dbReference type="SAM" id="MobiDB-lite"/>
    </source>
</evidence>
<keyword evidence="3" id="KW-0472">Membrane</keyword>
<dbReference type="EMBL" id="ABEU02000023">
    <property type="status" value="NOT_ANNOTATED_CDS"/>
    <property type="molecule type" value="Genomic_DNA"/>
</dbReference>
<feature type="compositionally biased region" description="Polar residues" evidence="2">
    <location>
        <begin position="1050"/>
        <end position="1064"/>
    </location>
</feature>
<dbReference type="GO" id="GO:0042594">
    <property type="term" value="P:response to starvation"/>
    <property type="evidence" value="ECO:0000318"/>
    <property type="project" value="GO_Central"/>
</dbReference>
<feature type="domain" description="BCAS3 WD40" evidence="5">
    <location>
        <begin position="81"/>
        <end position="490"/>
    </location>
</feature>
<dbReference type="PANTHER" id="PTHR13268:SF0">
    <property type="entry name" value="BCAS3 MICROTUBULE ASSOCIATED CELL MIGRATION FACTOR"/>
    <property type="match status" value="1"/>
</dbReference>